<gene>
    <name evidence="1" type="ORF">LCGC14_2740630</name>
</gene>
<dbReference type="EMBL" id="LAZR01049845">
    <property type="protein sequence ID" value="KKK88689.1"/>
    <property type="molecule type" value="Genomic_DNA"/>
</dbReference>
<proteinExistence type="predicted"/>
<accession>A0A0F9BDF1</accession>
<feature type="non-terminal residue" evidence="1">
    <location>
        <position position="51"/>
    </location>
</feature>
<protein>
    <submittedName>
        <fullName evidence="1">Uncharacterized protein</fullName>
    </submittedName>
</protein>
<sequence length="51" mass="5849">MELKHAQAALKANKSRLDKKWSVFTAVLTPEMSDAPFIGYERKHSDLMEMP</sequence>
<evidence type="ECO:0000313" key="1">
    <source>
        <dbReference type="EMBL" id="KKK88689.1"/>
    </source>
</evidence>
<dbReference type="AlphaFoldDB" id="A0A0F9BDF1"/>
<organism evidence="1">
    <name type="scientific">marine sediment metagenome</name>
    <dbReference type="NCBI Taxonomy" id="412755"/>
    <lineage>
        <taxon>unclassified sequences</taxon>
        <taxon>metagenomes</taxon>
        <taxon>ecological metagenomes</taxon>
    </lineage>
</organism>
<comment type="caution">
    <text evidence="1">The sequence shown here is derived from an EMBL/GenBank/DDBJ whole genome shotgun (WGS) entry which is preliminary data.</text>
</comment>
<name>A0A0F9BDF1_9ZZZZ</name>
<reference evidence="1" key="1">
    <citation type="journal article" date="2015" name="Nature">
        <title>Complex archaea that bridge the gap between prokaryotes and eukaryotes.</title>
        <authorList>
            <person name="Spang A."/>
            <person name="Saw J.H."/>
            <person name="Jorgensen S.L."/>
            <person name="Zaremba-Niedzwiedzka K."/>
            <person name="Martijn J."/>
            <person name="Lind A.E."/>
            <person name="van Eijk R."/>
            <person name="Schleper C."/>
            <person name="Guy L."/>
            <person name="Ettema T.J."/>
        </authorList>
    </citation>
    <scope>NUCLEOTIDE SEQUENCE</scope>
</reference>